<keyword evidence="2" id="KW-1185">Reference proteome</keyword>
<evidence type="ECO:0000313" key="2">
    <source>
        <dbReference type="Proteomes" id="UP000011713"/>
    </source>
</evidence>
<dbReference type="AlphaFoldDB" id="M4BHW3"/>
<dbReference type="EMBL" id="JH598269">
    <property type="status" value="NOT_ANNOTATED_CDS"/>
    <property type="molecule type" value="Genomic_DNA"/>
</dbReference>
<name>M4BHW3_HYAAE</name>
<dbReference type="EnsemblProtists" id="HpaT805989">
    <property type="protein sequence ID" value="HpaP805989"/>
    <property type="gene ID" value="HpaG805989"/>
</dbReference>
<organism evidence="1 2">
    <name type="scientific">Hyaloperonospora arabidopsidis (strain Emoy2)</name>
    <name type="common">Downy mildew agent</name>
    <name type="synonym">Peronospora arabidopsidis</name>
    <dbReference type="NCBI Taxonomy" id="559515"/>
    <lineage>
        <taxon>Eukaryota</taxon>
        <taxon>Sar</taxon>
        <taxon>Stramenopiles</taxon>
        <taxon>Oomycota</taxon>
        <taxon>Peronosporomycetes</taxon>
        <taxon>Peronosporales</taxon>
        <taxon>Peronosporaceae</taxon>
        <taxon>Hyaloperonospora</taxon>
    </lineage>
</organism>
<dbReference type="InParanoid" id="M4BHW3"/>
<accession>M4BHW3</accession>
<reference evidence="2" key="1">
    <citation type="journal article" date="2010" name="Science">
        <title>Signatures of adaptation to obligate biotrophy in the Hyaloperonospora arabidopsidis genome.</title>
        <authorList>
            <person name="Baxter L."/>
            <person name="Tripathy S."/>
            <person name="Ishaque N."/>
            <person name="Boot N."/>
            <person name="Cabral A."/>
            <person name="Kemen E."/>
            <person name="Thines M."/>
            <person name="Ah-Fong A."/>
            <person name="Anderson R."/>
            <person name="Badejoko W."/>
            <person name="Bittner-Eddy P."/>
            <person name="Boore J.L."/>
            <person name="Chibucos M.C."/>
            <person name="Coates M."/>
            <person name="Dehal P."/>
            <person name="Delehaunty K."/>
            <person name="Dong S."/>
            <person name="Downton P."/>
            <person name="Dumas B."/>
            <person name="Fabro G."/>
            <person name="Fronick C."/>
            <person name="Fuerstenberg S.I."/>
            <person name="Fulton L."/>
            <person name="Gaulin E."/>
            <person name="Govers F."/>
            <person name="Hughes L."/>
            <person name="Humphray S."/>
            <person name="Jiang R.H."/>
            <person name="Judelson H."/>
            <person name="Kamoun S."/>
            <person name="Kyung K."/>
            <person name="Meijer H."/>
            <person name="Minx P."/>
            <person name="Morris P."/>
            <person name="Nelson J."/>
            <person name="Phuntumart V."/>
            <person name="Qutob D."/>
            <person name="Rehmany A."/>
            <person name="Rougon-Cardoso A."/>
            <person name="Ryden P."/>
            <person name="Torto-Alalibo T."/>
            <person name="Studholme D."/>
            <person name="Wang Y."/>
            <person name="Win J."/>
            <person name="Wood J."/>
            <person name="Clifton S.W."/>
            <person name="Rogers J."/>
            <person name="Van den Ackerveken G."/>
            <person name="Jones J.D."/>
            <person name="McDowell J.M."/>
            <person name="Beynon J."/>
            <person name="Tyler B.M."/>
        </authorList>
    </citation>
    <scope>NUCLEOTIDE SEQUENCE [LARGE SCALE GENOMIC DNA]</scope>
    <source>
        <strain evidence="2">Emoy2</strain>
    </source>
</reference>
<sequence>MATLESHTDYVFTPLSLEERLRKTTGRSLASWIIGELASEEDNTFIRWVNKARLLSSINALRSSTDKADLRLERKLRYDFAKLRAKDQCGRCYARDTLRL</sequence>
<proteinExistence type="predicted"/>
<dbReference type="VEuPathDB" id="FungiDB:HpaG805989"/>
<dbReference type="Proteomes" id="UP000011713">
    <property type="component" value="Unassembled WGS sequence"/>
</dbReference>
<reference evidence="1" key="2">
    <citation type="submission" date="2015-06" db="UniProtKB">
        <authorList>
            <consortium name="EnsemblProtists"/>
        </authorList>
    </citation>
    <scope>IDENTIFICATION</scope>
    <source>
        <strain evidence="1">Emoy2</strain>
    </source>
</reference>
<protein>
    <submittedName>
        <fullName evidence="1">Uncharacterized protein</fullName>
    </submittedName>
</protein>
<evidence type="ECO:0000313" key="1">
    <source>
        <dbReference type="EnsemblProtists" id="HpaP805989"/>
    </source>
</evidence>
<dbReference type="HOGENOM" id="CLU_2311565_0_0_1"/>